<keyword evidence="8" id="KW-0175">Coiled coil</keyword>
<feature type="coiled-coil region" evidence="8">
    <location>
        <begin position="102"/>
        <end position="136"/>
    </location>
</feature>
<evidence type="ECO:0000256" key="9">
    <source>
        <dbReference type="SAM" id="MobiDB-lite"/>
    </source>
</evidence>
<dbReference type="EMBL" id="KV745236">
    <property type="protein sequence ID" value="OCK76171.1"/>
    <property type="molecule type" value="Genomic_DNA"/>
</dbReference>
<reference evidence="10 11" key="1">
    <citation type="journal article" date="2016" name="Nat. Commun.">
        <title>Ectomycorrhizal ecology is imprinted in the genome of the dominant symbiotic fungus Cenococcum geophilum.</title>
        <authorList>
            <consortium name="DOE Joint Genome Institute"/>
            <person name="Peter M."/>
            <person name="Kohler A."/>
            <person name="Ohm R.A."/>
            <person name="Kuo A."/>
            <person name="Krutzmann J."/>
            <person name="Morin E."/>
            <person name="Arend M."/>
            <person name="Barry K.W."/>
            <person name="Binder M."/>
            <person name="Choi C."/>
            <person name="Clum A."/>
            <person name="Copeland A."/>
            <person name="Grisel N."/>
            <person name="Haridas S."/>
            <person name="Kipfer T."/>
            <person name="LaButti K."/>
            <person name="Lindquist E."/>
            <person name="Lipzen A."/>
            <person name="Maire R."/>
            <person name="Meier B."/>
            <person name="Mihaltcheva S."/>
            <person name="Molinier V."/>
            <person name="Murat C."/>
            <person name="Poggeler S."/>
            <person name="Quandt C.A."/>
            <person name="Sperisen C."/>
            <person name="Tritt A."/>
            <person name="Tisserant E."/>
            <person name="Crous P.W."/>
            <person name="Henrissat B."/>
            <person name="Nehls U."/>
            <person name="Egli S."/>
            <person name="Spatafora J.W."/>
            <person name="Grigoriev I.V."/>
            <person name="Martin F.M."/>
        </authorList>
    </citation>
    <scope>NUCLEOTIDE SEQUENCE [LARGE SCALE GENOMIC DNA]</scope>
    <source>
        <strain evidence="10 11">CBS 459.81</strain>
    </source>
</reference>
<comment type="subunit">
    <text evidence="7">Component of the Mediator complex.</text>
</comment>
<gene>
    <name evidence="7" type="primary">MED9</name>
    <name evidence="10" type="ORF">K432DRAFT_153024</name>
</gene>
<evidence type="ECO:0000256" key="8">
    <source>
        <dbReference type="SAM" id="Coils"/>
    </source>
</evidence>
<evidence type="ECO:0000256" key="5">
    <source>
        <dbReference type="ARBA" id="ARBA00023163"/>
    </source>
</evidence>
<feature type="compositionally biased region" description="Polar residues" evidence="9">
    <location>
        <begin position="1"/>
        <end position="17"/>
    </location>
</feature>
<keyword evidence="11" id="KW-1185">Reference proteome</keyword>
<keyword evidence="3 7" id="KW-0805">Transcription regulation</keyword>
<evidence type="ECO:0000256" key="7">
    <source>
        <dbReference type="RuleBase" id="RU364145"/>
    </source>
</evidence>
<proteinExistence type="inferred from homology"/>
<evidence type="ECO:0000313" key="10">
    <source>
        <dbReference type="EMBL" id="OCK76171.1"/>
    </source>
</evidence>
<comment type="function">
    <text evidence="7">Component of the Mediator complex, a coactivator involved in the regulated transcription of nearly all RNA polymerase II-dependent genes. Mediator functions as a bridge to convey information from gene-specific regulatory proteins to the basal RNA polymerase II transcription machinery. Mediator is recruited to promoters by direct interactions with regulatory proteins and serves as a scaffold for the assembly of a functional preinitiation complex with RNA polymerase II and the general transcription factors.</text>
</comment>
<evidence type="ECO:0000256" key="1">
    <source>
        <dbReference type="ARBA" id="ARBA00004123"/>
    </source>
</evidence>
<comment type="subcellular location">
    <subcellularLocation>
        <location evidence="1 7">Nucleus</location>
    </subcellularLocation>
</comment>
<accession>A0A8E2E2H4</accession>
<dbReference type="OrthoDB" id="5414694at2759"/>
<dbReference type="Pfam" id="PF07544">
    <property type="entry name" value="Med9"/>
    <property type="match status" value="1"/>
</dbReference>
<evidence type="ECO:0000256" key="3">
    <source>
        <dbReference type="ARBA" id="ARBA00023015"/>
    </source>
</evidence>
<dbReference type="GO" id="GO:0016592">
    <property type="term" value="C:mediator complex"/>
    <property type="evidence" value="ECO:0007669"/>
    <property type="project" value="InterPro"/>
</dbReference>
<sequence length="147" mass="15974">MSAPTTPFNAANPSFLITSSSTPAPPPASAPPFPSPSTFDVIPPLHTLLTRLLTTTTQPPDHNPTHTVEPESGKWIEIQQLPTEASRLKIKLQKARMAILALPDVDRTCEEQEVEIRELEERVGKLRNVLKGLAEAHGNDQSVGQGN</sequence>
<keyword evidence="5 7" id="KW-0804">Transcription</keyword>
<organism evidence="10 11">
    <name type="scientific">Lepidopterella palustris CBS 459.81</name>
    <dbReference type="NCBI Taxonomy" id="1314670"/>
    <lineage>
        <taxon>Eukaryota</taxon>
        <taxon>Fungi</taxon>
        <taxon>Dikarya</taxon>
        <taxon>Ascomycota</taxon>
        <taxon>Pezizomycotina</taxon>
        <taxon>Dothideomycetes</taxon>
        <taxon>Pleosporomycetidae</taxon>
        <taxon>Mytilinidiales</taxon>
        <taxon>Argynnaceae</taxon>
        <taxon>Lepidopterella</taxon>
    </lineage>
</organism>
<keyword evidence="6 7" id="KW-0539">Nucleus</keyword>
<dbReference type="GO" id="GO:0006357">
    <property type="term" value="P:regulation of transcription by RNA polymerase II"/>
    <property type="evidence" value="ECO:0007669"/>
    <property type="project" value="InterPro"/>
</dbReference>
<feature type="compositionally biased region" description="Pro residues" evidence="9">
    <location>
        <begin position="23"/>
        <end position="35"/>
    </location>
</feature>
<feature type="region of interest" description="Disordered" evidence="9">
    <location>
        <begin position="1"/>
        <end position="37"/>
    </location>
</feature>
<dbReference type="InterPro" id="IPR011425">
    <property type="entry name" value="Med9"/>
</dbReference>
<comment type="similarity">
    <text evidence="2 7">Belongs to the Mediator complex subunit 9 family.</text>
</comment>
<evidence type="ECO:0000313" key="11">
    <source>
        <dbReference type="Proteomes" id="UP000250266"/>
    </source>
</evidence>
<dbReference type="GO" id="GO:0003712">
    <property type="term" value="F:transcription coregulator activity"/>
    <property type="evidence" value="ECO:0007669"/>
    <property type="project" value="InterPro"/>
</dbReference>
<protein>
    <recommendedName>
        <fullName evidence="7">Mediator of RNA polymerase II transcription subunit 9</fullName>
    </recommendedName>
    <alternativeName>
        <fullName evidence="7">Mediator complex subunit 9</fullName>
    </alternativeName>
</protein>
<name>A0A8E2E2H4_9PEZI</name>
<dbReference type="AlphaFoldDB" id="A0A8E2E2H4"/>
<evidence type="ECO:0000256" key="2">
    <source>
        <dbReference type="ARBA" id="ARBA00008089"/>
    </source>
</evidence>
<evidence type="ECO:0000256" key="6">
    <source>
        <dbReference type="ARBA" id="ARBA00023242"/>
    </source>
</evidence>
<evidence type="ECO:0000256" key="4">
    <source>
        <dbReference type="ARBA" id="ARBA00023159"/>
    </source>
</evidence>
<dbReference type="Proteomes" id="UP000250266">
    <property type="component" value="Unassembled WGS sequence"/>
</dbReference>
<keyword evidence="4 7" id="KW-0010">Activator</keyword>